<evidence type="ECO:0000256" key="8">
    <source>
        <dbReference type="ARBA" id="ARBA00022989"/>
    </source>
</evidence>
<feature type="domain" description="Galactosyltransferase N-terminal" evidence="13">
    <location>
        <begin position="179"/>
        <end position="221"/>
    </location>
</feature>
<evidence type="ECO:0000256" key="7">
    <source>
        <dbReference type="ARBA" id="ARBA00022968"/>
    </source>
</evidence>
<name>A0A7M7NKZ4_STRPU</name>
<evidence type="ECO:0000256" key="11">
    <source>
        <dbReference type="RuleBase" id="RU368121"/>
    </source>
</evidence>
<evidence type="ECO:0000259" key="13">
    <source>
        <dbReference type="Pfam" id="PF13733"/>
    </source>
</evidence>
<reference evidence="15" key="1">
    <citation type="submission" date="2015-02" db="EMBL/GenBank/DDBJ databases">
        <title>Genome sequencing for Strongylocentrotus purpuratus.</title>
        <authorList>
            <person name="Murali S."/>
            <person name="Liu Y."/>
            <person name="Vee V."/>
            <person name="English A."/>
            <person name="Wang M."/>
            <person name="Skinner E."/>
            <person name="Han Y."/>
            <person name="Muzny D.M."/>
            <person name="Worley K.C."/>
            <person name="Gibbs R.A."/>
        </authorList>
    </citation>
    <scope>NUCLEOTIDE SEQUENCE</scope>
</reference>
<dbReference type="Gene3D" id="3.90.550.10">
    <property type="entry name" value="Spore Coat Polysaccharide Biosynthesis Protein SpsA, Chain A"/>
    <property type="match status" value="1"/>
</dbReference>
<dbReference type="PANTHER" id="PTHR19300">
    <property type="entry name" value="BETA-1,4-GALACTOSYLTRANSFERASE"/>
    <property type="match status" value="1"/>
</dbReference>
<evidence type="ECO:0000256" key="9">
    <source>
        <dbReference type="ARBA" id="ARBA00023136"/>
    </source>
</evidence>
<comment type="pathway">
    <text evidence="2 11">Protein modification; protein glycosylation.</text>
</comment>
<organism evidence="14 15">
    <name type="scientific">Strongylocentrotus purpuratus</name>
    <name type="common">Purple sea urchin</name>
    <dbReference type="NCBI Taxonomy" id="7668"/>
    <lineage>
        <taxon>Eukaryota</taxon>
        <taxon>Metazoa</taxon>
        <taxon>Echinodermata</taxon>
        <taxon>Eleutherozoa</taxon>
        <taxon>Echinozoa</taxon>
        <taxon>Echinoidea</taxon>
        <taxon>Euechinoidea</taxon>
        <taxon>Echinacea</taxon>
        <taxon>Camarodonta</taxon>
        <taxon>Echinidea</taxon>
        <taxon>Strongylocentrotidae</taxon>
        <taxon>Strongylocentrotus</taxon>
    </lineage>
</organism>
<keyword evidence="10 11" id="KW-0325">Glycoprotein</keyword>
<dbReference type="EC" id="2.4.1.-" evidence="11"/>
<dbReference type="PANTHER" id="PTHR19300:SF38">
    <property type="entry name" value="BETA-1,4-GALACTOSYLTRANSFERASE"/>
    <property type="match status" value="1"/>
</dbReference>
<dbReference type="InterPro" id="IPR003859">
    <property type="entry name" value="Galactosyl_T"/>
</dbReference>
<dbReference type="Proteomes" id="UP000007110">
    <property type="component" value="Unassembled WGS sequence"/>
</dbReference>
<keyword evidence="8 11" id="KW-1133">Transmembrane helix</keyword>
<dbReference type="RefSeq" id="XP_030838058.1">
    <property type="nucleotide sequence ID" value="XM_030982198.1"/>
</dbReference>
<dbReference type="GO" id="GO:0016757">
    <property type="term" value="F:glycosyltransferase activity"/>
    <property type="evidence" value="ECO:0007669"/>
    <property type="project" value="UniProtKB-KW"/>
</dbReference>
<evidence type="ECO:0000256" key="4">
    <source>
        <dbReference type="ARBA" id="ARBA00022676"/>
    </source>
</evidence>
<evidence type="ECO:0000313" key="14">
    <source>
        <dbReference type="EnsemblMetazoa" id="XP_030838058"/>
    </source>
</evidence>
<evidence type="ECO:0000256" key="6">
    <source>
        <dbReference type="ARBA" id="ARBA00022692"/>
    </source>
</evidence>
<feature type="domain" description="Galactosyltransferase C-terminal" evidence="12">
    <location>
        <begin position="225"/>
        <end position="301"/>
    </location>
</feature>
<comment type="subcellular location">
    <subcellularLocation>
        <location evidence="1">Membrane</location>
        <topology evidence="1">Single-pass type II membrane protein</topology>
    </subcellularLocation>
</comment>
<evidence type="ECO:0000256" key="2">
    <source>
        <dbReference type="ARBA" id="ARBA00004922"/>
    </source>
</evidence>
<dbReference type="SUPFAM" id="SSF53448">
    <property type="entry name" value="Nucleotide-diphospho-sugar transferases"/>
    <property type="match status" value="1"/>
</dbReference>
<comment type="function">
    <text evidence="11">Catalyses the transfer of galactose onto proteins or lipids.</text>
</comment>
<dbReference type="InterPro" id="IPR027791">
    <property type="entry name" value="Galactosyl_T_C"/>
</dbReference>
<dbReference type="EnsemblMetazoa" id="XM_030982198">
    <property type="protein sequence ID" value="XP_030838058"/>
    <property type="gene ID" value="LOC585175"/>
</dbReference>
<protein>
    <recommendedName>
        <fullName evidence="11">Beta-1,4-galactosyltransferase</fullName>
        <ecNumber evidence="11">2.4.1.-</ecNumber>
    </recommendedName>
</protein>
<evidence type="ECO:0000256" key="1">
    <source>
        <dbReference type="ARBA" id="ARBA00004606"/>
    </source>
</evidence>
<evidence type="ECO:0000256" key="3">
    <source>
        <dbReference type="ARBA" id="ARBA00005735"/>
    </source>
</evidence>
<reference evidence="14" key="2">
    <citation type="submission" date="2021-01" db="UniProtKB">
        <authorList>
            <consortium name="EnsemblMetazoa"/>
        </authorList>
    </citation>
    <scope>IDENTIFICATION</scope>
</reference>
<accession>A0A7M7NKZ4</accession>
<evidence type="ECO:0000259" key="12">
    <source>
        <dbReference type="Pfam" id="PF02709"/>
    </source>
</evidence>
<keyword evidence="5 11" id="KW-0808">Transferase</keyword>
<proteinExistence type="inferred from homology"/>
<keyword evidence="4 11" id="KW-0328">Glycosyltransferase</keyword>
<dbReference type="AlphaFoldDB" id="A0A7M7NKZ4"/>
<evidence type="ECO:0000256" key="5">
    <source>
        <dbReference type="ARBA" id="ARBA00022679"/>
    </source>
</evidence>
<dbReference type="InterPro" id="IPR029044">
    <property type="entry name" value="Nucleotide-diphossugar_trans"/>
</dbReference>
<keyword evidence="6 11" id="KW-0812">Transmembrane</keyword>
<evidence type="ECO:0000256" key="10">
    <source>
        <dbReference type="ARBA" id="ARBA00023180"/>
    </source>
</evidence>
<comment type="similarity">
    <text evidence="3 11">Belongs to the glycosyltransferase 7 family.</text>
</comment>
<feature type="transmembrane region" description="Helical" evidence="11">
    <location>
        <begin position="21"/>
        <end position="38"/>
    </location>
</feature>
<dbReference type="Pfam" id="PF13733">
    <property type="entry name" value="Glyco_transf_7N"/>
    <property type="match status" value="1"/>
</dbReference>
<evidence type="ECO:0000313" key="15">
    <source>
        <dbReference type="Proteomes" id="UP000007110"/>
    </source>
</evidence>
<sequence length="376" mass="43749">MLGYKHMRIYFLLCRSSRWRIWTMIVMVFSAILLFKSFPHLPGNMVKGVESGNDKRELNNITRTNKTISTKAPKIICEIPSVSDLNSTYEANVNSITFDILEPALFGESYQEVLSLLKRTGGLLVERLKSQARTDEKNYTIEKEYFDGDIVKIGNYDYLPGGRWRPSDCNPKWKYNSLLFNRGLMKNVGYRGATRFGDWNCVIFHDIDLVPMKGGNYYGCDNFPRHLAAYTEQFKYRLPYETIFGGVVGLTAEQVRLSNGYSNAYWGWGGEDDELFVRLKRRGINITRETEHGYYRSLQHKKKLKKQLCPEVNCLYNNFQLRADWEGINNMTYSIKSLELFPLYTKISVDVQKEVWNSNMKPCESFSNHEGHQHDK</sequence>
<dbReference type="PRINTS" id="PR02050">
    <property type="entry name" value="B14GALTRFASE"/>
</dbReference>
<keyword evidence="9 11" id="KW-0472">Membrane</keyword>
<keyword evidence="7 11" id="KW-0735">Signal-anchor</keyword>
<dbReference type="InterPro" id="IPR027995">
    <property type="entry name" value="Galactosyl_T_N"/>
</dbReference>
<dbReference type="GO" id="GO:0005975">
    <property type="term" value="P:carbohydrate metabolic process"/>
    <property type="evidence" value="ECO:0007669"/>
    <property type="project" value="InterPro"/>
</dbReference>
<dbReference type="GO" id="GO:0016020">
    <property type="term" value="C:membrane"/>
    <property type="evidence" value="ECO:0007669"/>
    <property type="project" value="UniProtKB-SubCell"/>
</dbReference>
<keyword evidence="15" id="KW-1185">Reference proteome</keyword>
<dbReference type="Pfam" id="PF02709">
    <property type="entry name" value="Glyco_transf_7C"/>
    <property type="match status" value="1"/>
</dbReference>
<dbReference type="UniPathway" id="UPA00378"/>
<dbReference type="GeneID" id="585175"/>